<evidence type="ECO:0000256" key="5">
    <source>
        <dbReference type="ARBA" id="ARBA00023136"/>
    </source>
</evidence>
<dbReference type="CDD" id="cd17324">
    <property type="entry name" value="MFS_NepI_like"/>
    <property type="match status" value="1"/>
</dbReference>
<dbReference type="PANTHER" id="PTHR43124">
    <property type="entry name" value="PURINE EFFLUX PUMP PBUE"/>
    <property type="match status" value="1"/>
</dbReference>
<evidence type="ECO:0000313" key="8">
    <source>
        <dbReference type="EMBL" id="RCK57053.1"/>
    </source>
</evidence>
<accession>A0A367XTV0</accession>
<dbReference type="PANTHER" id="PTHR43124:SF3">
    <property type="entry name" value="CHLORAMPHENICOL EFFLUX PUMP RV0191"/>
    <property type="match status" value="1"/>
</dbReference>
<organism evidence="8 9">
    <name type="scientific">Microbacterium sorbitolivorans</name>
    <dbReference type="NCBI Taxonomy" id="1867410"/>
    <lineage>
        <taxon>Bacteria</taxon>
        <taxon>Bacillati</taxon>
        <taxon>Actinomycetota</taxon>
        <taxon>Actinomycetes</taxon>
        <taxon>Micrococcales</taxon>
        <taxon>Microbacteriaceae</taxon>
        <taxon>Microbacterium</taxon>
    </lineage>
</organism>
<keyword evidence="3 6" id="KW-0812">Transmembrane</keyword>
<feature type="transmembrane region" description="Helical" evidence="6">
    <location>
        <begin position="391"/>
        <end position="411"/>
    </location>
</feature>
<dbReference type="InterPro" id="IPR050189">
    <property type="entry name" value="MFS_Efflux_Transporters"/>
</dbReference>
<dbReference type="GO" id="GO:0022857">
    <property type="term" value="F:transmembrane transporter activity"/>
    <property type="evidence" value="ECO:0007669"/>
    <property type="project" value="InterPro"/>
</dbReference>
<evidence type="ECO:0000256" key="6">
    <source>
        <dbReference type="SAM" id="Phobius"/>
    </source>
</evidence>
<keyword evidence="4 6" id="KW-1133">Transmembrane helix</keyword>
<keyword evidence="5 6" id="KW-0472">Membrane</keyword>
<dbReference type="GO" id="GO:0005886">
    <property type="term" value="C:plasma membrane"/>
    <property type="evidence" value="ECO:0007669"/>
    <property type="project" value="UniProtKB-SubCell"/>
</dbReference>
<evidence type="ECO:0000259" key="7">
    <source>
        <dbReference type="PROSITE" id="PS50850"/>
    </source>
</evidence>
<feature type="transmembrane region" description="Helical" evidence="6">
    <location>
        <begin position="364"/>
        <end position="385"/>
    </location>
</feature>
<evidence type="ECO:0000256" key="3">
    <source>
        <dbReference type="ARBA" id="ARBA00022692"/>
    </source>
</evidence>
<feature type="transmembrane region" description="Helical" evidence="6">
    <location>
        <begin position="71"/>
        <end position="97"/>
    </location>
</feature>
<evidence type="ECO:0000256" key="2">
    <source>
        <dbReference type="ARBA" id="ARBA00022475"/>
    </source>
</evidence>
<dbReference type="OrthoDB" id="9814237at2"/>
<dbReference type="InterPro" id="IPR011701">
    <property type="entry name" value="MFS"/>
</dbReference>
<gene>
    <name evidence="8" type="ORF">DTO57_12120</name>
</gene>
<feature type="transmembrane region" description="Helical" evidence="6">
    <location>
        <begin position="104"/>
        <end position="123"/>
    </location>
</feature>
<dbReference type="Proteomes" id="UP000253508">
    <property type="component" value="Unassembled WGS sequence"/>
</dbReference>
<proteinExistence type="predicted"/>
<keyword evidence="9" id="KW-1185">Reference proteome</keyword>
<feature type="transmembrane region" description="Helical" evidence="6">
    <location>
        <begin position="300"/>
        <end position="319"/>
    </location>
</feature>
<sequence>MVGATPAVVFYACSVTTPTPAPRGGIGLALTSMAIGAFGIGMTEFVSMGLLPGIAGDLLHGLYETRQEDAIAQAGVLISLYALGVVIGAPTIAAFVARFPRNRVMMGLLVALLVTNGLAVIAPTFETMAIARFLAGLPHGAYFGMATVVASELLGPSRRGHGIAMVMSGLTIANVVGVPGGTFLGQFFGWRIAYAVVVIVFALALVMCAIFIPAHEGDKGGSFLGELRIFRIPQVWMTVALGAIGFGAFFAIYSYISTLMTEAAGGPEWAVPLALVSIGLGMVVGNIIGGRLADKSVKRTLIIGLGIVAIMSGVVAVSAAHPVTLLVGLFLFGATSQITVPSIQLRLLDVAGQYQSIGAALNHSALNIGNSIGAALGGVVIAAGFGYAAPAWLGIILSALGILIAMASFAMDKQKVSLAA</sequence>
<keyword evidence="2" id="KW-1003">Cell membrane</keyword>
<name>A0A367XTV0_9MICO</name>
<feature type="transmembrane region" description="Helical" evidence="6">
    <location>
        <begin position="192"/>
        <end position="214"/>
    </location>
</feature>
<feature type="transmembrane region" description="Helical" evidence="6">
    <location>
        <begin position="28"/>
        <end position="51"/>
    </location>
</feature>
<evidence type="ECO:0000313" key="9">
    <source>
        <dbReference type="Proteomes" id="UP000253508"/>
    </source>
</evidence>
<dbReference type="EMBL" id="QORO01000005">
    <property type="protein sequence ID" value="RCK57053.1"/>
    <property type="molecule type" value="Genomic_DNA"/>
</dbReference>
<feature type="transmembrane region" description="Helical" evidence="6">
    <location>
        <begin position="162"/>
        <end position="180"/>
    </location>
</feature>
<dbReference type="Pfam" id="PF07690">
    <property type="entry name" value="MFS_1"/>
    <property type="match status" value="1"/>
</dbReference>
<evidence type="ECO:0000256" key="1">
    <source>
        <dbReference type="ARBA" id="ARBA00004651"/>
    </source>
</evidence>
<protein>
    <submittedName>
        <fullName evidence="8">MFS transporter</fullName>
    </submittedName>
</protein>
<dbReference type="SUPFAM" id="SSF103473">
    <property type="entry name" value="MFS general substrate transporter"/>
    <property type="match status" value="1"/>
</dbReference>
<evidence type="ECO:0000256" key="4">
    <source>
        <dbReference type="ARBA" id="ARBA00022989"/>
    </source>
</evidence>
<feature type="domain" description="Major facilitator superfamily (MFS) profile" evidence="7">
    <location>
        <begin position="29"/>
        <end position="416"/>
    </location>
</feature>
<feature type="transmembrane region" description="Helical" evidence="6">
    <location>
        <begin position="325"/>
        <end position="343"/>
    </location>
</feature>
<dbReference type="Gene3D" id="1.20.1250.20">
    <property type="entry name" value="MFS general substrate transporter like domains"/>
    <property type="match status" value="1"/>
</dbReference>
<dbReference type="InterPro" id="IPR036259">
    <property type="entry name" value="MFS_trans_sf"/>
</dbReference>
<comment type="caution">
    <text evidence="8">The sequence shown here is derived from an EMBL/GenBank/DDBJ whole genome shotgun (WGS) entry which is preliminary data.</text>
</comment>
<feature type="transmembrane region" description="Helical" evidence="6">
    <location>
        <begin position="269"/>
        <end position="288"/>
    </location>
</feature>
<feature type="transmembrane region" description="Helical" evidence="6">
    <location>
        <begin position="235"/>
        <end position="257"/>
    </location>
</feature>
<dbReference type="InterPro" id="IPR020846">
    <property type="entry name" value="MFS_dom"/>
</dbReference>
<comment type="subcellular location">
    <subcellularLocation>
        <location evidence="1">Cell membrane</location>
        <topology evidence="1">Multi-pass membrane protein</topology>
    </subcellularLocation>
</comment>
<dbReference type="AlphaFoldDB" id="A0A367XTV0"/>
<dbReference type="PROSITE" id="PS50850">
    <property type="entry name" value="MFS"/>
    <property type="match status" value="1"/>
</dbReference>
<reference evidence="8 9" key="1">
    <citation type="submission" date="2018-07" db="EMBL/GenBank/DDBJ databases">
        <title>Microbacterium endoborsara sp. nov., a novel actinobacterium isolated from Borszczowia aralocaspica.</title>
        <authorList>
            <person name="An D."/>
        </authorList>
    </citation>
    <scope>NUCLEOTIDE SEQUENCE [LARGE SCALE GENOMIC DNA]</scope>
    <source>
        <strain evidence="8 9">C1.15228</strain>
    </source>
</reference>